<keyword evidence="2" id="KW-1185">Reference proteome</keyword>
<accession>A0A9D5UIJ8</accession>
<name>A0A9D5UIJ8_9CELL</name>
<dbReference type="Proteomes" id="UP000822993">
    <property type="component" value="Unassembled WGS sequence"/>
</dbReference>
<evidence type="ECO:0000313" key="2">
    <source>
        <dbReference type="Proteomes" id="UP000822993"/>
    </source>
</evidence>
<protein>
    <submittedName>
        <fullName evidence="1">Uncharacterized protein</fullName>
    </submittedName>
</protein>
<dbReference type="AlphaFoldDB" id="A0A9D5UIJ8"/>
<dbReference type="RefSeq" id="WP_193720452.1">
    <property type="nucleotide sequence ID" value="NZ_JACSPN010000016.1"/>
</dbReference>
<dbReference type="EMBL" id="JACSPN010000016">
    <property type="protein sequence ID" value="MBE7701202.1"/>
    <property type="molecule type" value="Genomic_DNA"/>
</dbReference>
<comment type="caution">
    <text evidence="1">The sequence shown here is derived from an EMBL/GenBank/DDBJ whole genome shotgun (WGS) entry which is preliminary data.</text>
</comment>
<organism evidence="1 2">
    <name type="scientific">Oerskovia douganii</name>
    <dbReference type="NCBI Taxonomy" id="2762210"/>
    <lineage>
        <taxon>Bacteria</taxon>
        <taxon>Bacillati</taxon>
        <taxon>Actinomycetota</taxon>
        <taxon>Actinomycetes</taxon>
        <taxon>Micrococcales</taxon>
        <taxon>Cellulomonadaceae</taxon>
        <taxon>Oerskovia</taxon>
    </lineage>
</organism>
<reference evidence="1 2" key="1">
    <citation type="submission" date="2020-08" db="EMBL/GenBank/DDBJ databases">
        <title>A Genomic Blueprint of the Chicken Gut Microbiome.</title>
        <authorList>
            <person name="Gilroy R."/>
            <person name="Ravi A."/>
            <person name="Getino M."/>
            <person name="Pursley I."/>
            <person name="Horton D.L."/>
            <person name="Alikhan N.-F."/>
            <person name="Baker D."/>
            <person name="Gharbi K."/>
            <person name="Hall N."/>
            <person name="Watson M."/>
            <person name="Adriaenssens E.M."/>
            <person name="Foster-Nyarko E."/>
            <person name="Jarju S."/>
            <person name="Secka A."/>
            <person name="Antonio M."/>
            <person name="Oren A."/>
            <person name="Chaudhuri R."/>
            <person name="La Ragione R.M."/>
            <person name="Hildebrand F."/>
            <person name="Pallen M.J."/>
        </authorList>
    </citation>
    <scope>NUCLEOTIDE SEQUENCE [LARGE SCALE GENOMIC DNA]</scope>
    <source>
        <strain evidence="1 2">Sa1BUA8</strain>
    </source>
</reference>
<proteinExistence type="predicted"/>
<evidence type="ECO:0000313" key="1">
    <source>
        <dbReference type="EMBL" id="MBE7701202.1"/>
    </source>
</evidence>
<gene>
    <name evidence="1" type="ORF">H9623_12935</name>
</gene>
<sequence length="59" mass="6981">MRPEEGIPVRAWITQRQTGEQHVDGEAIAWAGRQVWVRYLDPHGREGWAWLWADAVERR</sequence>